<dbReference type="AlphaFoldDB" id="A0A0A9E300"/>
<organism evidence="1">
    <name type="scientific">Arundo donax</name>
    <name type="common">Giant reed</name>
    <name type="synonym">Donax arundinaceus</name>
    <dbReference type="NCBI Taxonomy" id="35708"/>
    <lineage>
        <taxon>Eukaryota</taxon>
        <taxon>Viridiplantae</taxon>
        <taxon>Streptophyta</taxon>
        <taxon>Embryophyta</taxon>
        <taxon>Tracheophyta</taxon>
        <taxon>Spermatophyta</taxon>
        <taxon>Magnoliopsida</taxon>
        <taxon>Liliopsida</taxon>
        <taxon>Poales</taxon>
        <taxon>Poaceae</taxon>
        <taxon>PACMAD clade</taxon>
        <taxon>Arundinoideae</taxon>
        <taxon>Arundineae</taxon>
        <taxon>Arundo</taxon>
    </lineage>
</organism>
<proteinExistence type="predicted"/>
<reference evidence="1" key="1">
    <citation type="submission" date="2014-09" db="EMBL/GenBank/DDBJ databases">
        <authorList>
            <person name="Magalhaes I.L.F."/>
            <person name="Oliveira U."/>
            <person name="Santos F.R."/>
            <person name="Vidigal T.H.D.A."/>
            <person name="Brescovit A.D."/>
            <person name="Santos A.J."/>
        </authorList>
    </citation>
    <scope>NUCLEOTIDE SEQUENCE</scope>
    <source>
        <tissue evidence="1">Shoot tissue taken approximately 20 cm above the soil surface</tissue>
    </source>
</reference>
<protein>
    <submittedName>
        <fullName evidence="1">Uncharacterized protein</fullName>
    </submittedName>
</protein>
<accession>A0A0A9E300</accession>
<dbReference type="EMBL" id="GBRH01207518">
    <property type="protein sequence ID" value="JAD90377.1"/>
    <property type="molecule type" value="Transcribed_RNA"/>
</dbReference>
<reference evidence="1" key="2">
    <citation type="journal article" date="2015" name="Data Brief">
        <title>Shoot transcriptome of the giant reed, Arundo donax.</title>
        <authorList>
            <person name="Barrero R.A."/>
            <person name="Guerrero F.D."/>
            <person name="Moolhuijzen P."/>
            <person name="Goolsby J.A."/>
            <person name="Tidwell J."/>
            <person name="Bellgard S.E."/>
            <person name="Bellgard M.I."/>
        </authorList>
    </citation>
    <scope>NUCLEOTIDE SEQUENCE</scope>
    <source>
        <tissue evidence="1">Shoot tissue taken approximately 20 cm above the soil surface</tissue>
    </source>
</reference>
<name>A0A0A9E300_ARUDO</name>
<sequence>MTLPKKQNAQISKQIEGQVYNHTALFNIFSSVYSQKLKKIASSTAKFITQIQRKYKVRCVHRRHNSVGWAHYMHFNNSYV</sequence>
<evidence type="ECO:0000313" key="1">
    <source>
        <dbReference type="EMBL" id="JAD90377.1"/>
    </source>
</evidence>